<reference evidence="1 2" key="1">
    <citation type="journal article" date="2021" name="Elife">
        <title>Chloroplast acquisition without the gene transfer in kleptoplastic sea slugs, Plakobranchus ocellatus.</title>
        <authorList>
            <person name="Maeda T."/>
            <person name="Takahashi S."/>
            <person name="Yoshida T."/>
            <person name="Shimamura S."/>
            <person name="Takaki Y."/>
            <person name="Nagai Y."/>
            <person name="Toyoda A."/>
            <person name="Suzuki Y."/>
            <person name="Arimoto A."/>
            <person name="Ishii H."/>
            <person name="Satoh N."/>
            <person name="Nishiyama T."/>
            <person name="Hasebe M."/>
            <person name="Maruyama T."/>
            <person name="Minagawa J."/>
            <person name="Obokata J."/>
            <person name="Shigenobu S."/>
        </authorList>
    </citation>
    <scope>NUCLEOTIDE SEQUENCE [LARGE SCALE GENOMIC DNA]</scope>
</reference>
<organism evidence="1 2">
    <name type="scientific">Plakobranchus ocellatus</name>
    <dbReference type="NCBI Taxonomy" id="259542"/>
    <lineage>
        <taxon>Eukaryota</taxon>
        <taxon>Metazoa</taxon>
        <taxon>Spiralia</taxon>
        <taxon>Lophotrochozoa</taxon>
        <taxon>Mollusca</taxon>
        <taxon>Gastropoda</taxon>
        <taxon>Heterobranchia</taxon>
        <taxon>Euthyneura</taxon>
        <taxon>Panpulmonata</taxon>
        <taxon>Sacoglossa</taxon>
        <taxon>Placobranchoidea</taxon>
        <taxon>Plakobranchidae</taxon>
        <taxon>Plakobranchus</taxon>
    </lineage>
</organism>
<sequence>MTAKENIENEPECRPDRDGWVIDAQRWSKHPKAKVMKRFRWRAILQYRVQKTDYGGHDAAAHNGDYTMISAALSLYLFSPRQVRVLPPVAISGLHLVSPDIFLGNNGQGLLKK</sequence>
<accession>A0AAV3ZSJ1</accession>
<protein>
    <submittedName>
        <fullName evidence="1">Uncharacterized protein</fullName>
    </submittedName>
</protein>
<name>A0AAV3ZSJ1_9GAST</name>
<dbReference type="AlphaFoldDB" id="A0AAV3ZSJ1"/>
<proteinExistence type="predicted"/>
<dbReference type="EMBL" id="BLXT01003557">
    <property type="protein sequence ID" value="GFO02006.1"/>
    <property type="molecule type" value="Genomic_DNA"/>
</dbReference>
<comment type="caution">
    <text evidence="1">The sequence shown here is derived from an EMBL/GenBank/DDBJ whole genome shotgun (WGS) entry which is preliminary data.</text>
</comment>
<evidence type="ECO:0000313" key="1">
    <source>
        <dbReference type="EMBL" id="GFO02006.1"/>
    </source>
</evidence>
<dbReference type="Proteomes" id="UP000735302">
    <property type="component" value="Unassembled WGS sequence"/>
</dbReference>
<evidence type="ECO:0000313" key="2">
    <source>
        <dbReference type="Proteomes" id="UP000735302"/>
    </source>
</evidence>
<keyword evidence="2" id="KW-1185">Reference proteome</keyword>
<gene>
    <name evidence="1" type="ORF">PoB_002851100</name>
</gene>